<evidence type="ECO:0008006" key="3">
    <source>
        <dbReference type="Google" id="ProtNLM"/>
    </source>
</evidence>
<reference evidence="1 2" key="1">
    <citation type="journal article" date="2019" name="Nat. Plants">
        <title>Stout camphor tree genome fills gaps in understanding of flowering plant genome evolution.</title>
        <authorList>
            <person name="Chaw S.M."/>
            <person name="Liu Y.C."/>
            <person name="Wu Y.W."/>
            <person name="Wang H.Y."/>
            <person name="Lin C.I."/>
            <person name="Wu C.S."/>
            <person name="Ke H.M."/>
            <person name="Chang L.Y."/>
            <person name="Hsu C.Y."/>
            <person name="Yang H.T."/>
            <person name="Sudianto E."/>
            <person name="Hsu M.H."/>
            <person name="Wu K.P."/>
            <person name="Wang L.N."/>
            <person name="Leebens-Mack J.H."/>
            <person name="Tsai I.J."/>
        </authorList>
    </citation>
    <scope>NUCLEOTIDE SEQUENCE [LARGE SCALE GENOMIC DNA]</scope>
    <source>
        <strain evidence="2">cv. Chaw 1501</strain>
        <tissue evidence="1">Young leaves</tissue>
    </source>
</reference>
<comment type="caution">
    <text evidence="1">The sequence shown here is derived from an EMBL/GenBank/DDBJ whole genome shotgun (WGS) entry which is preliminary data.</text>
</comment>
<evidence type="ECO:0000313" key="1">
    <source>
        <dbReference type="EMBL" id="RWR92606.1"/>
    </source>
</evidence>
<keyword evidence="2" id="KW-1185">Reference proteome</keyword>
<dbReference type="GO" id="GO:0016567">
    <property type="term" value="P:protein ubiquitination"/>
    <property type="evidence" value="ECO:0007669"/>
    <property type="project" value="UniProtKB-UniPathway"/>
</dbReference>
<dbReference type="EMBL" id="QPKB01000009">
    <property type="protein sequence ID" value="RWR92606.1"/>
    <property type="molecule type" value="Genomic_DNA"/>
</dbReference>
<dbReference type="AlphaFoldDB" id="A0A3S3N5A4"/>
<dbReference type="PANTHER" id="PTHR31060">
    <property type="entry name" value="OSJNBA0011J08.25 PROTEIN-RELATED"/>
    <property type="match status" value="1"/>
</dbReference>
<protein>
    <recommendedName>
        <fullName evidence="3">BTB/POZ domain-containing protein</fullName>
    </recommendedName>
</protein>
<organism evidence="1 2">
    <name type="scientific">Cinnamomum micranthum f. kanehirae</name>
    <dbReference type="NCBI Taxonomy" id="337451"/>
    <lineage>
        <taxon>Eukaryota</taxon>
        <taxon>Viridiplantae</taxon>
        <taxon>Streptophyta</taxon>
        <taxon>Embryophyta</taxon>
        <taxon>Tracheophyta</taxon>
        <taxon>Spermatophyta</taxon>
        <taxon>Magnoliopsida</taxon>
        <taxon>Magnoliidae</taxon>
        <taxon>Laurales</taxon>
        <taxon>Lauraceae</taxon>
        <taxon>Cinnamomum</taxon>
    </lineage>
</organism>
<sequence length="363" mass="41033">MATTTLALAPVDKTRPPSLLHSIFMSTVKTAANSLFQVASNTSSRKGEKWKASDHFRYMFMLWIWLTVWVLRVLIDNLPSSVVPRPPAILDGLVSGVSSPLSSSSLLLDQGFSTTSRKYQFAMAMAERIVDENTEDGDEVVQEINRTALSTAFRRTTNLLYNSINGMRRHSNNNATWPSFVFHALPLPLGGHLISSLKGILGSMFSSPADSDTSWSSGEEECVLAEKLTQELAWMVKKMRACSIADEAILQWLCSLCTTTAILFRELAQGEYEASRQVKFRMLMLWLPLFSYASNGLTFPILTEYERAEMERVMEELIMSLPPADQEVILNNWLQDYAVSSSDWPNLHRCYEKWCRSSRKLLF</sequence>
<dbReference type="Proteomes" id="UP000283530">
    <property type="component" value="Unassembled WGS sequence"/>
</dbReference>
<evidence type="ECO:0000313" key="2">
    <source>
        <dbReference type="Proteomes" id="UP000283530"/>
    </source>
</evidence>
<dbReference type="PANTHER" id="PTHR31060:SF31">
    <property type="entry name" value="BTB_POZ DOMAIN PROTEIN"/>
    <property type="match status" value="1"/>
</dbReference>
<proteinExistence type="predicted"/>
<dbReference type="InterPro" id="IPR038920">
    <property type="entry name" value="At3g05675-like"/>
</dbReference>
<gene>
    <name evidence="1" type="ORF">CKAN_02182400</name>
</gene>
<name>A0A3S3N5A4_9MAGN</name>
<dbReference type="OrthoDB" id="778222at2759"/>
<dbReference type="UniPathway" id="UPA00143"/>
<accession>A0A3S3N5A4</accession>